<evidence type="ECO:0000313" key="2">
    <source>
        <dbReference type="EMBL" id="WZL69698.1"/>
    </source>
</evidence>
<evidence type="ECO:0000313" key="3">
    <source>
        <dbReference type="Proteomes" id="UP001486565"/>
    </source>
</evidence>
<organism evidence="2 3">
    <name type="scientific">Defluviitalea saccharophila</name>
    <dbReference type="NCBI Taxonomy" id="879970"/>
    <lineage>
        <taxon>Bacteria</taxon>
        <taxon>Bacillati</taxon>
        <taxon>Bacillota</taxon>
        <taxon>Clostridia</taxon>
        <taxon>Lachnospirales</taxon>
        <taxon>Defluviitaleaceae</taxon>
        <taxon>Defluviitalea</taxon>
    </lineage>
</organism>
<keyword evidence="3" id="KW-1185">Reference proteome</keyword>
<gene>
    <name evidence="2" type="ORF">QBE51_13050</name>
</gene>
<reference evidence="2 3" key="1">
    <citation type="submission" date="2023-03" db="EMBL/GenBank/DDBJ databases">
        <title>Novel Species.</title>
        <authorList>
            <person name="Ma S."/>
        </authorList>
    </citation>
    <scope>NUCLEOTIDE SEQUENCE [LARGE SCALE GENOMIC DNA]</scope>
    <source>
        <strain evidence="2 3">LIND6LT2</strain>
    </source>
</reference>
<dbReference type="PANTHER" id="PTHR47505">
    <property type="entry name" value="DNA UTILIZATION PROTEIN YHGH"/>
    <property type="match status" value="1"/>
</dbReference>
<sequence length="191" mass="22256">MPRKQISIYGDWEEGYAMDLHTLSSEYLGDDEYGRPIFNTIRSELGELLYKLKYRHDRSIINDIIKLISPFVIQWTKSLNIDVIISMPPSNKNRTYQPVDVIAEQLAETLRIQYFKDFLIKNTDIESKNLNDKSVISNSMTRTKRFLKKVNVLLIDDLYKSGASMNEAVRVLKEDKNINNIYVLALTKTRT</sequence>
<dbReference type="CDD" id="cd06223">
    <property type="entry name" value="PRTases_typeI"/>
    <property type="match status" value="1"/>
</dbReference>
<dbReference type="SUPFAM" id="SSF53271">
    <property type="entry name" value="PRTase-like"/>
    <property type="match status" value="1"/>
</dbReference>
<evidence type="ECO:0000256" key="1">
    <source>
        <dbReference type="ARBA" id="ARBA00008007"/>
    </source>
</evidence>
<accession>A0ABZ2Y6Z5</accession>
<dbReference type="PANTHER" id="PTHR47505:SF1">
    <property type="entry name" value="DNA UTILIZATION PROTEIN YHGH"/>
    <property type="match status" value="1"/>
</dbReference>
<dbReference type="InterPro" id="IPR051910">
    <property type="entry name" value="ComF/GntX_DNA_util-trans"/>
</dbReference>
<dbReference type="Proteomes" id="UP001486565">
    <property type="component" value="Chromosome"/>
</dbReference>
<dbReference type="Gene3D" id="3.40.50.2020">
    <property type="match status" value="1"/>
</dbReference>
<comment type="similarity">
    <text evidence="1">Belongs to the ComF/GntX family.</text>
</comment>
<dbReference type="InterPro" id="IPR000836">
    <property type="entry name" value="PRTase_dom"/>
</dbReference>
<dbReference type="EMBL" id="CP121687">
    <property type="protein sequence ID" value="WZL69698.1"/>
    <property type="molecule type" value="Genomic_DNA"/>
</dbReference>
<evidence type="ECO:0008006" key="4">
    <source>
        <dbReference type="Google" id="ProtNLM"/>
    </source>
</evidence>
<proteinExistence type="inferred from homology"/>
<dbReference type="InterPro" id="IPR029057">
    <property type="entry name" value="PRTase-like"/>
</dbReference>
<dbReference type="RefSeq" id="WP_341876684.1">
    <property type="nucleotide sequence ID" value="NZ_CP121687.1"/>
</dbReference>
<protein>
    <recommendedName>
        <fullName evidence="4">ComF family protein</fullName>
    </recommendedName>
</protein>
<name>A0ABZ2Y6Z5_9FIRM</name>